<dbReference type="InterPro" id="IPR036779">
    <property type="entry name" value="LysM_dom_sf"/>
</dbReference>
<dbReference type="Pfam" id="PF01476">
    <property type="entry name" value="LysM"/>
    <property type="match status" value="2"/>
</dbReference>
<proteinExistence type="predicted"/>
<keyword evidence="7" id="KW-1185">Reference proteome</keyword>
<evidence type="ECO:0000256" key="3">
    <source>
        <dbReference type="ARBA" id="ARBA00023026"/>
    </source>
</evidence>
<dbReference type="PANTHER" id="PTHR34997:SF2">
    <property type="entry name" value="LYSM DOMAIN-CONTAINING PROTEIN-RELATED"/>
    <property type="match status" value="1"/>
</dbReference>
<name>A0A9P4K3R2_9PLEO</name>
<dbReference type="AlphaFoldDB" id="A0A9P4K3R2"/>
<feature type="domain" description="LysM" evidence="5">
    <location>
        <begin position="18"/>
        <end position="64"/>
    </location>
</feature>
<keyword evidence="2" id="KW-0732">Signal</keyword>
<dbReference type="SMART" id="SM00257">
    <property type="entry name" value="LysM"/>
    <property type="match status" value="4"/>
</dbReference>
<dbReference type="PROSITE" id="PS51782">
    <property type="entry name" value="LYSM"/>
    <property type="match status" value="4"/>
</dbReference>
<dbReference type="Proteomes" id="UP000800093">
    <property type="component" value="Unassembled WGS sequence"/>
</dbReference>
<organism evidence="6 7">
    <name type="scientific">Lojkania enalia</name>
    <dbReference type="NCBI Taxonomy" id="147567"/>
    <lineage>
        <taxon>Eukaryota</taxon>
        <taxon>Fungi</taxon>
        <taxon>Dikarya</taxon>
        <taxon>Ascomycota</taxon>
        <taxon>Pezizomycotina</taxon>
        <taxon>Dothideomycetes</taxon>
        <taxon>Pleosporomycetidae</taxon>
        <taxon>Pleosporales</taxon>
        <taxon>Pleosporales incertae sedis</taxon>
        <taxon>Lojkania</taxon>
    </lineage>
</organism>
<evidence type="ECO:0000259" key="5">
    <source>
        <dbReference type="PROSITE" id="PS51782"/>
    </source>
</evidence>
<dbReference type="GO" id="GO:0008061">
    <property type="term" value="F:chitin binding"/>
    <property type="evidence" value="ECO:0007669"/>
    <property type="project" value="UniProtKB-KW"/>
</dbReference>
<evidence type="ECO:0000313" key="7">
    <source>
        <dbReference type="Proteomes" id="UP000800093"/>
    </source>
</evidence>
<evidence type="ECO:0000256" key="1">
    <source>
        <dbReference type="ARBA" id="ARBA00022669"/>
    </source>
</evidence>
<keyword evidence="3" id="KW-0843">Virulence</keyword>
<dbReference type="CDD" id="cd00118">
    <property type="entry name" value="LysM"/>
    <property type="match status" value="4"/>
</dbReference>
<feature type="domain" description="LysM" evidence="5">
    <location>
        <begin position="137"/>
        <end position="183"/>
    </location>
</feature>
<feature type="domain" description="LysM" evidence="5">
    <location>
        <begin position="302"/>
        <end position="348"/>
    </location>
</feature>
<keyword evidence="1" id="KW-0147">Chitin-binding</keyword>
<dbReference type="Gene3D" id="3.10.350.10">
    <property type="entry name" value="LysM domain"/>
    <property type="match status" value="4"/>
</dbReference>
<evidence type="ECO:0000313" key="6">
    <source>
        <dbReference type="EMBL" id="KAF2261556.1"/>
    </source>
</evidence>
<accession>A0A9P4K3R2</accession>
<reference evidence="7" key="1">
    <citation type="journal article" date="2020" name="Stud. Mycol.">
        <title>101 Dothideomycetes genomes: A test case for predicting lifestyles and emergence of pathogens.</title>
        <authorList>
            <person name="Haridas S."/>
            <person name="Albert R."/>
            <person name="Binder M."/>
            <person name="Bloem J."/>
            <person name="LaButti K."/>
            <person name="Salamov A."/>
            <person name="Andreopoulos B."/>
            <person name="Baker S."/>
            <person name="Barry K."/>
            <person name="Bills G."/>
            <person name="Bluhm B."/>
            <person name="Cannon C."/>
            <person name="Castanera R."/>
            <person name="Culley D."/>
            <person name="Daum C."/>
            <person name="Ezra D."/>
            <person name="Gonzalez J."/>
            <person name="Henrissat B."/>
            <person name="Kuo A."/>
            <person name="Liang C."/>
            <person name="Lipzen A."/>
            <person name="Lutzoni F."/>
            <person name="Magnuson J."/>
            <person name="Mondo S."/>
            <person name="Nolan M."/>
            <person name="Ohm R."/>
            <person name="Pangilinan J."/>
            <person name="Park H.-J."/>
            <person name="Ramirez L."/>
            <person name="Alfaro M."/>
            <person name="Sun H."/>
            <person name="Tritt A."/>
            <person name="Yoshinaga Y."/>
            <person name="Zwiers L.-H."/>
            <person name="Turgeon B."/>
            <person name="Goodwin S."/>
            <person name="Spatafora J."/>
            <person name="Crous P."/>
            <person name="Grigoriev I."/>
        </authorList>
    </citation>
    <scope>NUCLEOTIDE SEQUENCE [LARGE SCALE GENOMIC DNA]</scope>
    <source>
        <strain evidence="7">CBS 304.66</strain>
    </source>
</reference>
<feature type="domain" description="LysM" evidence="5">
    <location>
        <begin position="223"/>
        <end position="270"/>
    </location>
</feature>
<evidence type="ECO:0000256" key="2">
    <source>
        <dbReference type="ARBA" id="ARBA00022729"/>
    </source>
</evidence>
<feature type="region of interest" description="Disordered" evidence="4">
    <location>
        <begin position="71"/>
        <end position="129"/>
    </location>
</feature>
<feature type="compositionally biased region" description="Polar residues" evidence="4">
    <location>
        <begin position="120"/>
        <end position="129"/>
    </location>
</feature>
<dbReference type="SUPFAM" id="SSF54106">
    <property type="entry name" value="LysM domain"/>
    <property type="match status" value="3"/>
</dbReference>
<feature type="region of interest" description="Disordered" evidence="4">
    <location>
        <begin position="192"/>
        <end position="215"/>
    </location>
</feature>
<dbReference type="OrthoDB" id="2281372at2759"/>
<protein>
    <recommendedName>
        <fullName evidence="5">LysM domain-containing protein</fullName>
    </recommendedName>
</protein>
<dbReference type="PANTHER" id="PTHR34997">
    <property type="entry name" value="AM15"/>
    <property type="match status" value="1"/>
</dbReference>
<sequence>MDANPNGPVDPNTTTYCTWWIDYNGETCDNILSQNWITIDDFRRWNPSIGTNCEGLITGNSYCVEALFEPPPPKTSTSSSKVSSTPPPTSKATSSPKPTSTPSTTSKPTVPSTTTKPGNGIQTPLPTQPNMIDNCDEFYFVKEGDGCASIASQFGITLEKFLKWNPSAGSTCGGLWKDAYACVSIIGEVGSSVPPPAPSTTKPGNGIATPQPTQPNMVSNCDKFHYVETGKDNCQSIATKYGITLDQFLNWNPSAGNTCGGLWGDAYCCVSIIGHEPTPTNPGGGVTTPTPFQPGMVNNCKKFYLVQKGEGCDTVTKKNNVSLANFVKWNPGVGSDCRNMWAEAYVCVGI</sequence>
<gene>
    <name evidence="6" type="ORF">CC78DRAFT_470029</name>
</gene>
<feature type="compositionally biased region" description="Low complexity" evidence="4">
    <location>
        <begin position="75"/>
        <end position="117"/>
    </location>
</feature>
<evidence type="ECO:0000256" key="4">
    <source>
        <dbReference type="SAM" id="MobiDB-lite"/>
    </source>
</evidence>
<dbReference type="InterPro" id="IPR052210">
    <property type="entry name" value="LysM1-like"/>
</dbReference>
<dbReference type="InterPro" id="IPR018392">
    <property type="entry name" value="LysM"/>
</dbReference>
<comment type="caution">
    <text evidence="6">The sequence shown here is derived from an EMBL/GenBank/DDBJ whole genome shotgun (WGS) entry which is preliminary data.</text>
</comment>
<dbReference type="EMBL" id="ML986655">
    <property type="protein sequence ID" value="KAF2261556.1"/>
    <property type="molecule type" value="Genomic_DNA"/>
</dbReference>
<feature type="compositionally biased region" description="Polar residues" evidence="4">
    <location>
        <begin position="199"/>
        <end position="215"/>
    </location>
</feature>